<evidence type="ECO:0000256" key="1">
    <source>
        <dbReference type="SAM" id="MobiDB-lite"/>
    </source>
</evidence>
<keyword evidence="3" id="KW-1185">Reference proteome</keyword>
<gene>
    <name evidence="2" type="ORF">niasHT_014052</name>
</gene>
<dbReference type="Proteomes" id="UP001620626">
    <property type="component" value="Unassembled WGS sequence"/>
</dbReference>
<evidence type="ECO:0000313" key="3">
    <source>
        <dbReference type="Proteomes" id="UP001620626"/>
    </source>
</evidence>
<feature type="compositionally biased region" description="Basic residues" evidence="1">
    <location>
        <begin position="450"/>
        <end position="471"/>
    </location>
</feature>
<feature type="compositionally biased region" description="Low complexity" evidence="1">
    <location>
        <begin position="472"/>
        <end position="484"/>
    </location>
</feature>
<proteinExistence type="predicted"/>
<feature type="region of interest" description="Disordered" evidence="1">
    <location>
        <begin position="26"/>
        <end position="78"/>
    </location>
</feature>
<dbReference type="AlphaFoldDB" id="A0ABD2LGE5"/>
<organism evidence="2 3">
    <name type="scientific">Heterodera trifolii</name>
    <dbReference type="NCBI Taxonomy" id="157864"/>
    <lineage>
        <taxon>Eukaryota</taxon>
        <taxon>Metazoa</taxon>
        <taxon>Ecdysozoa</taxon>
        <taxon>Nematoda</taxon>
        <taxon>Chromadorea</taxon>
        <taxon>Rhabditida</taxon>
        <taxon>Tylenchina</taxon>
        <taxon>Tylenchomorpha</taxon>
        <taxon>Tylenchoidea</taxon>
        <taxon>Heteroderidae</taxon>
        <taxon>Heteroderinae</taxon>
        <taxon>Heterodera</taxon>
    </lineage>
</organism>
<evidence type="ECO:0000313" key="2">
    <source>
        <dbReference type="EMBL" id="KAL3114208.1"/>
    </source>
</evidence>
<dbReference type="EMBL" id="JBICBT010000422">
    <property type="protein sequence ID" value="KAL3114208.1"/>
    <property type="molecule type" value="Genomic_DNA"/>
</dbReference>
<name>A0ABD2LGE5_9BILA</name>
<feature type="region of interest" description="Disordered" evidence="1">
    <location>
        <begin position="423"/>
        <end position="505"/>
    </location>
</feature>
<sequence length="505" mass="57055">MCLAFILLTITGGERLGEGPLQQQLNMNMDGRTGRERANGERNGQKAKRRRRRGQMRGKAAGHTERNRKQTKQPNWTGQLSPRLCHFISAFSVGHFGDRKNRLFSSSLSCTKTPITSNIFWDEQIFNGRRRGRRLRQLCCCWGSIYRRPPQLCSHSIDGTQMARTALSGSATRQRNTNNNFNSSNCFAVDAAILGTEQQCSVRQRMNAVPTVKFCSQKQCFPPECCYTQCSTDALQKCHDDDDAQQAADAVHLRPLNCFFFFSSSFCPPSFRHFLPPKVLLRLSLLFLFAVGPIVPGGVSATARSRRTLVPLGMDKQMFPPQIFDENAPICTAEREPCGFYSFSLDGKAPLKWIKSWCRCSAQHECVYERTDMRMRVYRQTCIAHDDLLPADDDDAVGAEEAAEISAAQRQQQSVVLVETVVPSTASADRDRHGDDAVVGADGDEDHPQRTHRHHHHKHHRSSNRHHHRHGVVAAAAATTVNNASRHSRKTHRQRQVIRRLRELD</sequence>
<feature type="compositionally biased region" description="Basic and acidic residues" evidence="1">
    <location>
        <begin position="32"/>
        <end position="44"/>
    </location>
</feature>
<feature type="compositionally biased region" description="Basic residues" evidence="1">
    <location>
        <begin position="45"/>
        <end position="56"/>
    </location>
</feature>
<feature type="compositionally biased region" description="Basic residues" evidence="1">
    <location>
        <begin position="486"/>
        <end position="499"/>
    </location>
</feature>
<accession>A0ABD2LGE5</accession>
<protein>
    <submittedName>
        <fullName evidence="2">Uncharacterized protein</fullName>
    </submittedName>
</protein>
<reference evidence="2 3" key="1">
    <citation type="submission" date="2024-10" db="EMBL/GenBank/DDBJ databases">
        <authorList>
            <person name="Kim D."/>
        </authorList>
    </citation>
    <scope>NUCLEOTIDE SEQUENCE [LARGE SCALE GENOMIC DNA]</scope>
    <source>
        <strain evidence="2">BH-2024</strain>
    </source>
</reference>
<comment type="caution">
    <text evidence="2">The sequence shown here is derived from an EMBL/GenBank/DDBJ whole genome shotgun (WGS) entry which is preliminary data.</text>
</comment>